<proteinExistence type="predicted"/>
<evidence type="ECO:0000313" key="1">
    <source>
        <dbReference type="EMBL" id="OGG23801.1"/>
    </source>
</evidence>
<dbReference type="STRING" id="1798392.A3A79_01175"/>
<accession>A0A1F6AGJ1</accession>
<sequence length="101" mass="11017">MRFENLSVPGTPLSVVGKPIGDGTRYYLVGDWDVVATIKGAQVPLTMEAWVDHTNGTMYTETSMLPLPAVVKPEDLEKALKFVEEKGITLAPPEFSVQPKA</sequence>
<organism evidence="1 2">
    <name type="scientific">Candidatus Gottesmanbacteria bacterium RIFCSPLOWO2_01_FULL_43_11b</name>
    <dbReference type="NCBI Taxonomy" id="1798392"/>
    <lineage>
        <taxon>Bacteria</taxon>
        <taxon>Candidatus Gottesmaniibacteriota</taxon>
    </lineage>
</organism>
<name>A0A1F6AGJ1_9BACT</name>
<dbReference type="EMBL" id="MFJV01000001">
    <property type="protein sequence ID" value="OGG23801.1"/>
    <property type="molecule type" value="Genomic_DNA"/>
</dbReference>
<protein>
    <submittedName>
        <fullName evidence="1">Uncharacterized protein</fullName>
    </submittedName>
</protein>
<reference evidence="1 2" key="1">
    <citation type="journal article" date="2016" name="Nat. Commun.">
        <title>Thousands of microbial genomes shed light on interconnected biogeochemical processes in an aquifer system.</title>
        <authorList>
            <person name="Anantharaman K."/>
            <person name="Brown C.T."/>
            <person name="Hug L.A."/>
            <person name="Sharon I."/>
            <person name="Castelle C.J."/>
            <person name="Probst A.J."/>
            <person name="Thomas B.C."/>
            <person name="Singh A."/>
            <person name="Wilkins M.J."/>
            <person name="Karaoz U."/>
            <person name="Brodie E.L."/>
            <person name="Williams K.H."/>
            <person name="Hubbard S.S."/>
            <person name="Banfield J.F."/>
        </authorList>
    </citation>
    <scope>NUCLEOTIDE SEQUENCE [LARGE SCALE GENOMIC DNA]</scope>
</reference>
<gene>
    <name evidence="1" type="ORF">A3A79_01175</name>
</gene>
<evidence type="ECO:0000313" key="2">
    <source>
        <dbReference type="Proteomes" id="UP000178759"/>
    </source>
</evidence>
<dbReference type="AlphaFoldDB" id="A0A1F6AGJ1"/>
<comment type="caution">
    <text evidence="1">The sequence shown here is derived from an EMBL/GenBank/DDBJ whole genome shotgun (WGS) entry which is preliminary data.</text>
</comment>
<dbReference type="Proteomes" id="UP000178759">
    <property type="component" value="Unassembled WGS sequence"/>
</dbReference>